<sequence length="359" mass="38263">MSKAQGQFTIIDYNDALTLTGYIGSNHPKTQMYNPDNASYTPSWASTNLVLTPSLYIIGTTTDQITSDNVQSVKWFQGTSTTAITTGGNYALSGTKNHILTVKANIMAGLPGVDFKCEITYRDPSTGMDLVHPLSISFSRVVNGSGIVDLLVTTPKGNVFKNAEVATLTAKAELWRGSTVDTTNVTYKWAMMDASVTSSSSAGYDADFGTGWRKLTNTTNMYSGCTTNTLTLYAAAVESYAVIRCCVKDTDSASATYNSKFYDVCTFIDNSDPLQVIVSSTGGDVFKNGVGTTVLTAVCYQAGVEVDATGSGSYTWTKYDKNGAIDTAWGTNGTKTGKTLSVSTSDVDTKATFMVVVNI</sequence>
<protein>
    <recommendedName>
        <fullName evidence="3">Ig-like domain-containing protein</fullName>
    </recommendedName>
</protein>
<dbReference type="Proteomes" id="UP001299220">
    <property type="component" value="Unassembled WGS sequence"/>
</dbReference>
<dbReference type="RefSeq" id="WP_235324034.1">
    <property type="nucleotide sequence ID" value="NZ_JAFBIT010000003.1"/>
</dbReference>
<accession>A0ABS9CQA5</accession>
<keyword evidence="2" id="KW-1185">Reference proteome</keyword>
<organism evidence="1 2">
    <name type="scientific">Anaeromassilibacillus senegalensis</name>
    <dbReference type="NCBI Taxonomy" id="1673717"/>
    <lineage>
        <taxon>Bacteria</taxon>
        <taxon>Bacillati</taxon>
        <taxon>Bacillota</taxon>
        <taxon>Clostridia</taxon>
        <taxon>Eubacteriales</taxon>
        <taxon>Acutalibacteraceae</taxon>
        <taxon>Anaeromassilibacillus</taxon>
    </lineage>
</organism>
<gene>
    <name evidence="1" type="ORF">JQM67_10375</name>
</gene>
<dbReference type="EMBL" id="JAFBIT010000003">
    <property type="protein sequence ID" value="MCF2653007.1"/>
    <property type="molecule type" value="Genomic_DNA"/>
</dbReference>
<proteinExistence type="predicted"/>
<evidence type="ECO:0008006" key="3">
    <source>
        <dbReference type="Google" id="ProtNLM"/>
    </source>
</evidence>
<reference evidence="1 2" key="1">
    <citation type="submission" date="2020-12" db="EMBL/GenBank/DDBJ databases">
        <title>Whole genome sequences of gut porcine anaerobes.</title>
        <authorList>
            <person name="Kubasova T."/>
            <person name="Jahodarova E."/>
            <person name="Rychlik I."/>
        </authorList>
    </citation>
    <scope>NUCLEOTIDE SEQUENCE [LARGE SCALE GENOMIC DNA]</scope>
    <source>
        <strain evidence="1 2">An867</strain>
    </source>
</reference>
<name>A0ABS9CQA5_9FIRM</name>
<evidence type="ECO:0000313" key="2">
    <source>
        <dbReference type="Proteomes" id="UP001299220"/>
    </source>
</evidence>
<comment type="caution">
    <text evidence="1">The sequence shown here is derived from an EMBL/GenBank/DDBJ whole genome shotgun (WGS) entry which is preliminary data.</text>
</comment>
<evidence type="ECO:0000313" key="1">
    <source>
        <dbReference type="EMBL" id="MCF2653007.1"/>
    </source>
</evidence>